<evidence type="ECO:0000256" key="2">
    <source>
        <dbReference type="ARBA" id="ARBA00022481"/>
    </source>
</evidence>
<evidence type="ECO:0000256" key="1">
    <source>
        <dbReference type="ARBA" id="ARBA00004370"/>
    </source>
</evidence>
<proteinExistence type="inferred from homology"/>
<dbReference type="GO" id="GO:0005886">
    <property type="term" value="C:plasma membrane"/>
    <property type="evidence" value="ECO:0007669"/>
    <property type="project" value="TreeGrafter"/>
</dbReference>
<accession>A0A375AEI6</accession>
<name>A0A375AEI6_9GAMM</name>
<dbReference type="GO" id="GO:0004888">
    <property type="term" value="F:transmembrane signaling receptor activity"/>
    <property type="evidence" value="ECO:0007669"/>
    <property type="project" value="InterPro"/>
</dbReference>
<dbReference type="InterPro" id="IPR051310">
    <property type="entry name" value="MCP_chemotaxis"/>
</dbReference>
<dbReference type="PRINTS" id="PR00260">
    <property type="entry name" value="CHEMTRNSDUCR"/>
</dbReference>
<dbReference type="InterPro" id="IPR004090">
    <property type="entry name" value="Chemotax_Me-accpt_rcpt"/>
</dbReference>
<dbReference type="PROSITE" id="PS50885">
    <property type="entry name" value="HAMP"/>
    <property type="match status" value="1"/>
</dbReference>
<sequence>MLQRLSLKNLPVTRKLLLGFGLLLLMGIMLSLVGFDGLHNSDQSLKRISRLGALYDKTVVAREGNFSYALERKAQYLEQHDTAINTISQELTSLLEEIRGGNWPQEDENAITQVHSVLGDYIRQRQQVMKSDVSQQELSALNTQMATLQDSINQLYFTEESRAAHNVTSSDIRLAIITLVAVILGLTAAIVISRQIVRPLQLALQATRAISEGDLTVRLSSERRDELGQLISAMAKMNDNLHGMIDNIRFSADQISHAASEIVAGNTDLSARTEEQAAAIEQTAASMEQLTSTVKQNTDNAHHANSLVMSASSTARQGGEQVSSAVQTMGDIAQGSRRIAEITSVINSIAFQTNILALNAAVEAARAGEQGRGFAVVAGEVRNLAQRSAQAATEIENLIATSVSQINNGASLVENAGKTMADIVQAVTQVHDIMGEIAVASDEQHRGISQVGSAIVEMDQTTQQNAVLVEQSSAAAVSLEQQAERLSHAVSVFRLTTNAGRHASNGSASAPLPRLSMQNA</sequence>
<keyword evidence="11" id="KW-0675">Receptor</keyword>
<dbReference type="Pfam" id="PF00672">
    <property type="entry name" value="HAMP"/>
    <property type="match status" value="1"/>
</dbReference>
<dbReference type="AlphaFoldDB" id="A0A375AEI6"/>
<dbReference type="Gene3D" id="1.10.287.950">
    <property type="entry name" value="Methyl-accepting chemotaxis protein"/>
    <property type="match status" value="1"/>
</dbReference>
<keyword evidence="4 6" id="KW-0807">Transducer</keyword>
<dbReference type="EMBL" id="LT615367">
    <property type="protein sequence ID" value="SLM64407.1"/>
    <property type="molecule type" value="Genomic_DNA"/>
</dbReference>
<keyword evidence="12" id="KW-1185">Reference proteome</keyword>
<dbReference type="GO" id="GO:0007165">
    <property type="term" value="P:signal transduction"/>
    <property type="evidence" value="ECO:0007669"/>
    <property type="project" value="UniProtKB-KW"/>
</dbReference>
<gene>
    <name evidence="11" type="ORF">DAQ1742_03610</name>
</gene>
<evidence type="ECO:0000256" key="4">
    <source>
        <dbReference type="ARBA" id="ARBA00023224"/>
    </source>
</evidence>
<feature type="region of interest" description="Disordered" evidence="7">
    <location>
        <begin position="500"/>
        <end position="520"/>
    </location>
</feature>
<dbReference type="SUPFAM" id="SSF58104">
    <property type="entry name" value="Methyl-accepting chemotaxis protein (MCP) signaling domain"/>
    <property type="match status" value="1"/>
</dbReference>
<dbReference type="RefSeq" id="WP_035343974.1">
    <property type="nucleotide sequence ID" value="NZ_LT615367.1"/>
</dbReference>
<organism evidence="11 12">
    <name type="scientific">Dickeya aquatica</name>
    <dbReference type="NCBI Taxonomy" id="1401087"/>
    <lineage>
        <taxon>Bacteria</taxon>
        <taxon>Pseudomonadati</taxon>
        <taxon>Pseudomonadota</taxon>
        <taxon>Gammaproteobacteria</taxon>
        <taxon>Enterobacterales</taxon>
        <taxon>Pectobacteriaceae</taxon>
        <taxon>Dickeya</taxon>
    </lineage>
</organism>
<evidence type="ECO:0000313" key="12">
    <source>
        <dbReference type="Proteomes" id="UP000294820"/>
    </source>
</evidence>
<dbReference type="InterPro" id="IPR004089">
    <property type="entry name" value="MCPsignal_dom"/>
</dbReference>
<dbReference type="CDD" id="cd11386">
    <property type="entry name" value="MCP_signal"/>
    <property type="match status" value="1"/>
</dbReference>
<feature type="transmembrane region" description="Helical" evidence="8">
    <location>
        <begin position="16"/>
        <end position="38"/>
    </location>
</feature>
<dbReference type="Proteomes" id="UP000294820">
    <property type="component" value="Chromosome 1"/>
</dbReference>
<dbReference type="PROSITE" id="PS50111">
    <property type="entry name" value="CHEMOTAXIS_TRANSDUC_2"/>
    <property type="match status" value="1"/>
</dbReference>
<feature type="domain" description="HAMP" evidence="10">
    <location>
        <begin position="194"/>
        <end position="246"/>
    </location>
</feature>
<reference evidence="11 12" key="1">
    <citation type="submission" date="2016-09" db="EMBL/GenBank/DDBJ databases">
        <authorList>
            <person name="Reverchon S."/>
            <person name="Nasser W."/>
            <person name="Leonard S."/>
            <person name="Brochier C."/>
            <person name="Duprey A."/>
        </authorList>
    </citation>
    <scope>NUCLEOTIDE SEQUENCE [LARGE SCALE GENOMIC DNA]</scope>
    <source>
        <strain evidence="11 12">174/2</strain>
    </source>
</reference>
<dbReference type="InterPro" id="IPR003660">
    <property type="entry name" value="HAMP_dom"/>
</dbReference>
<evidence type="ECO:0000256" key="5">
    <source>
        <dbReference type="ARBA" id="ARBA00029447"/>
    </source>
</evidence>
<evidence type="ECO:0000313" key="11">
    <source>
        <dbReference type="EMBL" id="SLM64407.1"/>
    </source>
</evidence>
<dbReference type="SMART" id="SM00304">
    <property type="entry name" value="HAMP"/>
    <property type="match status" value="1"/>
</dbReference>
<feature type="domain" description="Methyl-accepting transducer" evidence="9">
    <location>
        <begin position="251"/>
        <end position="480"/>
    </location>
</feature>
<comment type="similarity">
    <text evidence="5">Belongs to the methyl-accepting chemotaxis (MCP) protein family.</text>
</comment>
<evidence type="ECO:0000256" key="7">
    <source>
        <dbReference type="SAM" id="MobiDB-lite"/>
    </source>
</evidence>
<dbReference type="CDD" id="cd06225">
    <property type="entry name" value="HAMP"/>
    <property type="match status" value="1"/>
</dbReference>
<dbReference type="PANTHER" id="PTHR43531">
    <property type="entry name" value="PROTEIN ICFG"/>
    <property type="match status" value="1"/>
</dbReference>
<dbReference type="SMART" id="SM00283">
    <property type="entry name" value="MA"/>
    <property type="match status" value="1"/>
</dbReference>
<comment type="subcellular location">
    <subcellularLocation>
        <location evidence="1">Membrane</location>
    </subcellularLocation>
</comment>
<keyword evidence="3" id="KW-0145">Chemotaxis</keyword>
<keyword evidence="8" id="KW-0812">Transmembrane</keyword>
<protein>
    <submittedName>
        <fullName evidence="11">Methyl-accepting chemotaxis protein I (Serine chemoreceptor protein)</fullName>
    </submittedName>
</protein>
<evidence type="ECO:0000256" key="8">
    <source>
        <dbReference type="SAM" id="Phobius"/>
    </source>
</evidence>
<keyword evidence="8" id="KW-0472">Membrane</keyword>
<dbReference type="PANTHER" id="PTHR43531:SF14">
    <property type="entry name" value="METHYL-ACCEPTING CHEMOTAXIS PROTEIN I-RELATED"/>
    <property type="match status" value="1"/>
</dbReference>
<evidence type="ECO:0000256" key="6">
    <source>
        <dbReference type="PROSITE-ProRule" id="PRU00284"/>
    </source>
</evidence>
<evidence type="ECO:0000259" key="10">
    <source>
        <dbReference type="PROSITE" id="PS50885"/>
    </source>
</evidence>
<dbReference type="KEGG" id="daq:DAQ1742_03610"/>
<evidence type="ECO:0000256" key="3">
    <source>
        <dbReference type="ARBA" id="ARBA00022500"/>
    </source>
</evidence>
<evidence type="ECO:0000259" key="9">
    <source>
        <dbReference type="PROSITE" id="PS50111"/>
    </source>
</evidence>
<keyword evidence="8" id="KW-1133">Transmembrane helix</keyword>
<keyword evidence="2" id="KW-0488">Methylation</keyword>
<feature type="transmembrane region" description="Helical" evidence="8">
    <location>
        <begin position="172"/>
        <end position="192"/>
    </location>
</feature>
<dbReference type="FunFam" id="1.10.287.950:FF:000001">
    <property type="entry name" value="Methyl-accepting chemotaxis sensory transducer"/>
    <property type="match status" value="1"/>
</dbReference>
<dbReference type="Pfam" id="PF00015">
    <property type="entry name" value="MCPsignal"/>
    <property type="match status" value="1"/>
</dbReference>
<dbReference type="GO" id="GO:0006935">
    <property type="term" value="P:chemotaxis"/>
    <property type="evidence" value="ECO:0007669"/>
    <property type="project" value="UniProtKB-KW"/>
</dbReference>